<dbReference type="Proteomes" id="UP000198724">
    <property type="component" value="Unassembled WGS sequence"/>
</dbReference>
<proteinExistence type="inferred from homology"/>
<evidence type="ECO:0000313" key="7">
    <source>
        <dbReference type="EMBL" id="SFG75391.1"/>
    </source>
</evidence>
<keyword evidence="4" id="KW-0788">Thiol protease</keyword>
<dbReference type="PANTHER" id="PTHR47053">
    <property type="entry name" value="MUREIN DD-ENDOPEPTIDASE MEPH-RELATED"/>
    <property type="match status" value="1"/>
</dbReference>
<dbReference type="AlphaFoldDB" id="A0A1I2UKU9"/>
<evidence type="ECO:0000256" key="3">
    <source>
        <dbReference type="ARBA" id="ARBA00022801"/>
    </source>
</evidence>
<reference evidence="8" key="1">
    <citation type="submission" date="2016-10" db="EMBL/GenBank/DDBJ databases">
        <authorList>
            <person name="Varghese N."/>
            <person name="Submissions S."/>
        </authorList>
    </citation>
    <scope>NUCLEOTIDE SEQUENCE [LARGE SCALE GENOMIC DNA]</scope>
    <source>
        <strain evidence="8">LP51</strain>
    </source>
</reference>
<gene>
    <name evidence="7" type="ORF">SAMN05421739_103507</name>
</gene>
<feature type="chain" id="PRO_5011589406" evidence="5">
    <location>
        <begin position="31"/>
        <end position="205"/>
    </location>
</feature>
<dbReference type="RefSeq" id="WP_092101503.1">
    <property type="nucleotide sequence ID" value="NZ_FOOT01000003.1"/>
</dbReference>
<dbReference type="PANTHER" id="PTHR47053:SF1">
    <property type="entry name" value="MUREIN DD-ENDOPEPTIDASE MEPH-RELATED"/>
    <property type="match status" value="1"/>
</dbReference>
<organism evidence="7 8">
    <name type="scientific">Pontibacter chinhatensis</name>
    <dbReference type="NCBI Taxonomy" id="1436961"/>
    <lineage>
        <taxon>Bacteria</taxon>
        <taxon>Pseudomonadati</taxon>
        <taxon>Bacteroidota</taxon>
        <taxon>Cytophagia</taxon>
        <taxon>Cytophagales</taxon>
        <taxon>Hymenobacteraceae</taxon>
        <taxon>Pontibacter</taxon>
    </lineage>
</organism>
<dbReference type="OrthoDB" id="9807055at2"/>
<keyword evidence="3" id="KW-0378">Hydrolase</keyword>
<dbReference type="GO" id="GO:0006508">
    <property type="term" value="P:proteolysis"/>
    <property type="evidence" value="ECO:0007669"/>
    <property type="project" value="UniProtKB-KW"/>
</dbReference>
<dbReference type="PROSITE" id="PS51935">
    <property type="entry name" value="NLPC_P60"/>
    <property type="match status" value="1"/>
</dbReference>
<dbReference type="SUPFAM" id="SSF54001">
    <property type="entry name" value="Cysteine proteinases"/>
    <property type="match status" value="1"/>
</dbReference>
<dbReference type="InterPro" id="IPR051202">
    <property type="entry name" value="Peptidase_C40"/>
</dbReference>
<feature type="signal peptide" evidence="5">
    <location>
        <begin position="1"/>
        <end position="30"/>
    </location>
</feature>
<dbReference type="STRING" id="1436961.SAMN05421739_103507"/>
<evidence type="ECO:0000313" key="8">
    <source>
        <dbReference type="Proteomes" id="UP000198724"/>
    </source>
</evidence>
<evidence type="ECO:0000256" key="2">
    <source>
        <dbReference type="ARBA" id="ARBA00022670"/>
    </source>
</evidence>
<keyword evidence="7" id="KW-0449">Lipoprotein</keyword>
<dbReference type="InterPro" id="IPR000064">
    <property type="entry name" value="NLP_P60_dom"/>
</dbReference>
<dbReference type="Pfam" id="PF00877">
    <property type="entry name" value="NLPC_P60"/>
    <property type="match status" value="1"/>
</dbReference>
<protein>
    <submittedName>
        <fullName evidence="7">Lipoprotein Spr/probable lipoprotein NlpC</fullName>
    </submittedName>
</protein>
<evidence type="ECO:0000256" key="4">
    <source>
        <dbReference type="ARBA" id="ARBA00022807"/>
    </source>
</evidence>
<evidence type="ECO:0000256" key="5">
    <source>
        <dbReference type="SAM" id="SignalP"/>
    </source>
</evidence>
<name>A0A1I2UKU9_9BACT</name>
<dbReference type="GO" id="GO:0008234">
    <property type="term" value="F:cysteine-type peptidase activity"/>
    <property type="evidence" value="ECO:0007669"/>
    <property type="project" value="UniProtKB-KW"/>
</dbReference>
<keyword evidence="2" id="KW-0645">Protease</keyword>
<keyword evidence="8" id="KW-1185">Reference proteome</keyword>
<accession>A0A1I2UKU9</accession>
<dbReference type="EMBL" id="FOOT01000003">
    <property type="protein sequence ID" value="SFG75391.1"/>
    <property type="molecule type" value="Genomic_DNA"/>
</dbReference>
<feature type="domain" description="NlpC/P60" evidence="6">
    <location>
        <begin position="82"/>
        <end position="205"/>
    </location>
</feature>
<evidence type="ECO:0000259" key="6">
    <source>
        <dbReference type="PROSITE" id="PS51935"/>
    </source>
</evidence>
<comment type="similarity">
    <text evidence="1">Belongs to the peptidase C40 family.</text>
</comment>
<evidence type="ECO:0000256" key="1">
    <source>
        <dbReference type="ARBA" id="ARBA00007074"/>
    </source>
</evidence>
<sequence>MKKAVILSVLAMLSLALSYLYEVAPVNAPAAEPANETHAIVAPFAAPAYVPHMWSDALTTSEEAQPEYEEYYVKKLGLRFRNPDYRTLVEEASKWIGTPYRFGSSSKRGTDCSGFVTSLYKEVYGITLSRSSHTMFEDVAHIQKDSLRTGDLVFFRRSSKEPIFHVGVYLKNNKFIHSATNGGVMVSSLSEPYYRNYFYAAGRVN</sequence>
<dbReference type="InterPro" id="IPR038765">
    <property type="entry name" value="Papain-like_cys_pep_sf"/>
</dbReference>
<keyword evidence="5" id="KW-0732">Signal</keyword>
<dbReference type="Gene3D" id="3.90.1720.10">
    <property type="entry name" value="endopeptidase domain like (from Nostoc punctiforme)"/>
    <property type="match status" value="1"/>
</dbReference>